<feature type="domain" description="Ketoreductase" evidence="3">
    <location>
        <begin position="9"/>
        <end position="226"/>
    </location>
</feature>
<dbReference type="InterPro" id="IPR020904">
    <property type="entry name" value="Sc_DH/Rdtase_CS"/>
</dbReference>
<keyword evidence="5" id="KW-1185">Reference proteome</keyword>
<evidence type="ECO:0000256" key="1">
    <source>
        <dbReference type="ARBA" id="ARBA00006484"/>
    </source>
</evidence>
<evidence type="ECO:0000313" key="5">
    <source>
        <dbReference type="Proteomes" id="UP000565715"/>
    </source>
</evidence>
<dbReference type="EMBL" id="JAAXOO010000001">
    <property type="protein sequence ID" value="NKY31893.1"/>
    <property type="molecule type" value="Genomic_DNA"/>
</dbReference>
<name>A0A846XB74_9NOCA</name>
<comment type="similarity">
    <text evidence="1">Belongs to the short-chain dehydrogenases/reductases (SDR) family.</text>
</comment>
<dbReference type="PROSITE" id="PS00061">
    <property type="entry name" value="ADH_SHORT"/>
    <property type="match status" value="1"/>
</dbReference>
<dbReference type="PRINTS" id="PR00080">
    <property type="entry name" value="SDRFAMILY"/>
</dbReference>
<dbReference type="Pfam" id="PF13561">
    <property type="entry name" value="adh_short_C2"/>
    <property type="match status" value="1"/>
</dbReference>
<organism evidence="4 5">
    <name type="scientific">Nocardia speluncae</name>
    <dbReference type="NCBI Taxonomy" id="419477"/>
    <lineage>
        <taxon>Bacteria</taxon>
        <taxon>Bacillati</taxon>
        <taxon>Actinomycetota</taxon>
        <taxon>Actinomycetes</taxon>
        <taxon>Mycobacteriales</taxon>
        <taxon>Nocardiaceae</taxon>
        <taxon>Nocardia</taxon>
    </lineage>
</organism>
<keyword evidence="2" id="KW-0560">Oxidoreductase</keyword>
<dbReference type="GO" id="GO:0006633">
    <property type="term" value="P:fatty acid biosynthetic process"/>
    <property type="evidence" value="ECO:0007669"/>
    <property type="project" value="TreeGrafter"/>
</dbReference>
<dbReference type="InterPro" id="IPR002347">
    <property type="entry name" value="SDR_fam"/>
</dbReference>
<sequence length="272" mass="28608">MQLSGFEGKVAVVTGAGRMRSIGRETALALARAGCDVVVTGTGRGPDRYTEEERAAGWRDIDSVAGEIHELGRRAGSVICDISDEHAVNALVRQVLDEYGRVDIVVNNAAAARSGDRVPVLDLPTEAWDAVIRVNLRGTFLMSRAFARVMSERGAGGSIVNISSIAGKLGGPNTAAYSASKAGVQALTSSMAKELGPAGIRVNAVCPGVTGTSRLDDRSADAWQSYVEANLPLQRVGDAREVAWAVVFLASEQAAWVTGQSWNIDGGQLTVR</sequence>
<gene>
    <name evidence="4" type="ORF">HGA13_02220</name>
</gene>
<protein>
    <submittedName>
        <fullName evidence="4">SDR family oxidoreductase</fullName>
    </submittedName>
</protein>
<evidence type="ECO:0000313" key="4">
    <source>
        <dbReference type="EMBL" id="NKY31893.1"/>
    </source>
</evidence>
<dbReference type="RefSeq" id="WP_068035524.1">
    <property type="nucleotide sequence ID" value="NZ_JAAXOO010000001.1"/>
</dbReference>
<dbReference type="GO" id="GO:0016616">
    <property type="term" value="F:oxidoreductase activity, acting on the CH-OH group of donors, NAD or NADP as acceptor"/>
    <property type="evidence" value="ECO:0007669"/>
    <property type="project" value="TreeGrafter"/>
</dbReference>
<comment type="caution">
    <text evidence="4">The sequence shown here is derived from an EMBL/GenBank/DDBJ whole genome shotgun (WGS) entry which is preliminary data.</text>
</comment>
<reference evidence="4 5" key="1">
    <citation type="submission" date="2020-04" db="EMBL/GenBank/DDBJ databases">
        <title>MicrobeNet Type strains.</title>
        <authorList>
            <person name="Nicholson A.C."/>
        </authorList>
    </citation>
    <scope>NUCLEOTIDE SEQUENCE [LARGE SCALE GENOMIC DNA]</scope>
    <source>
        <strain evidence="4 5">DSM 45078</strain>
    </source>
</reference>
<dbReference type="InterPro" id="IPR036291">
    <property type="entry name" value="NAD(P)-bd_dom_sf"/>
</dbReference>
<dbReference type="SUPFAM" id="SSF51735">
    <property type="entry name" value="NAD(P)-binding Rossmann-fold domains"/>
    <property type="match status" value="1"/>
</dbReference>
<dbReference type="Proteomes" id="UP000565715">
    <property type="component" value="Unassembled WGS sequence"/>
</dbReference>
<dbReference type="Gene3D" id="3.40.50.720">
    <property type="entry name" value="NAD(P)-binding Rossmann-like Domain"/>
    <property type="match status" value="1"/>
</dbReference>
<dbReference type="SMART" id="SM00822">
    <property type="entry name" value="PKS_KR"/>
    <property type="match status" value="1"/>
</dbReference>
<dbReference type="GO" id="GO:0048038">
    <property type="term" value="F:quinone binding"/>
    <property type="evidence" value="ECO:0007669"/>
    <property type="project" value="TreeGrafter"/>
</dbReference>
<dbReference type="InterPro" id="IPR057326">
    <property type="entry name" value="KR_dom"/>
</dbReference>
<accession>A0A846XB74</accession>
<dbReference type="PANTHER" id="PTHR42760">
    <property type="entry name" value="SHORT-CHAIN DEHYDROGENASES/REDUCTASES FAMILY MEMBER"/>
    <property type="match status" value="1"/>
</dbReference>
<dbReference type="PRINTS" id="PR00081">
    <property type="entry name" value="GDHRDH"/>
</dbReference>
<dbReference type="PANTHER" id="PTHR42760:SF122">
    <property type="entry name" value="NAD(P)-BINDING PROTEIN"/>
    <property type="match status" value="1"/>
</dbReference>
<dbReference type="FunFam" id="3.40.50.720:FF:000084">
    <property type="entry name" value="Short-chain dehydrogenase reductase"/>
    <property type="match status" value="1"/>
</dbReference>
<evidence type="ECO:0000256" key="2">
    <source>
        <dbReference type="ARBA" id="ARBA00023002"/>
    </source>
</evidence>
<dbReference type="AlphaFoldDB" id="A0A846XB74"/>
<evidence type="ECO:0000259" key="3">
    <source>
        <dbReference type="SMART" id="SM00822"/>
    </source>
</evidence>
<proteinExistence type="inferred from homology"/>